<comment type="cofactor">
    <cofactor evidence="1">
        <name>Mg(2+)</name>
        <dbReference type="ChEBI" id="CHEBI:18420"/>
    </cofactor>
</comment>
<dbReference type="GO" id="GO:0003824">
    <property type="term" value="F:catalytic activity"/>
    <property type="evidence" value="ECO:0007669"/>
    <property type="project" value="InterPro"/>
</dbReference>
<dbReference type="GO" id="GO:0000287">
    <property type="term" value="F:magnesium ion binding"/>
    <property type="evidence" value="ECO:0007669"/>
    <property type="project" value="TreeGrafter"/>
</dbReference>
<dbReference type="InterPro" id="IPR015813">
    <property type="entry name" value="Pyrv/PenolPyrv_kinase-like_dom"/>
</dbReference>
<dbReference type="SUPFAM" id="SSF51621">
    <property type="entry name" value="Phosphoenolpyruvate/pyruvate domain"/>
    <property type="match status" value="1"/>
</dbReference>
<feature type="non-terminal residue" evidence="5">
    <location>
        <position position="236"/>
    </location>
</feature>
<dbReference type="InterPro" id="IPR005000">
    <property type="entry name" value="Aldolase/citrate-lyase_domain"/>
</dbReference>
<sequence length="236" mass="26194">MMKNKHGHPRRHRRCQLSVPASNTRMIQKASESGVDHVFLDLEDACAPNQKISARQNVIDALNDIDWGGTVRCVRINDTGTEWCHGDIISVVEGARENLDVIMLTKPYDASDVQFCDKLLTQLELKLGLKKKIGLELLIEETLGMQNVEEIAASTPRLEAMIFGMGDYSASQGLDFTAMFGPDYRYPGDVFHYAKFRVAMAARARGIDAIDGPFANIGNLDAYRESCLQARALGMV</sequence>
<evidence type="ECO:0000259" key="4">
    <source>
        <dbReference type="Pfam" id="PF03328"/>
    </source>
</evidence>
<feature type="domain" description="HpcH/HpaI aldolase/citrate lyase" evidence="4">
    <location>
        <begin position="17"/>
        <end position="235"/>
    </location>
</feature>
<proteinExistence type="predicted"/>
<dbReference type="PANTHER" id="PTHR32308">
    <property type="entry name" value="LYASE BETA SUBUNIT, PUTATIVE (AFU_ORTHOLOGUE AFUA_4G13030)-RELATED"/>
    <property type="match status" value="1"/>
</dbReference>
<evidence type="ECO:0000256" key="1">
    <source>
        <dbReference type="ARBA" id="ARBA00001946"/>
    </source>
</evidence>
<dbReference type="Pfam" id="PF03328">
    <property type="entry name" value="HpcH_HpaI"/>
    <property type="match status" value="1"/>
</dbReference>
<dbReference type="Gene3D" id="3.20.20.60">
    <property type="entry name" value="Phosphoenolpyruvate-binding domains"/>
    <property type="match status" value="1"/>
</dbReference>
<protein>
    <recommendedName>
        <fullName evidence="4">HpcH/HpaI aldolase/citrate lyase domain-containing protein</fullName>
    </recommendedName>
</protein>
<evidence type="ECO:0000256" key="2">
    <source>
        <dbReference type="ARBA" id="ARBA00022723"/>
    </source>
</evidence>
<gene>
    <name evidence="5" type="ORF">METZ01_LOCUS383639</name>
</gene>
<accession>A0A382UA77</accession>
<dbReference type="PIRSF" id="PIRSF015582">
    <property type="entry name" value="Cit_lyase_B"/>
    <property type="match status" value="1"/>
</dbReference>
<dbReference type="InterPro" id="IPR011206">
    <property type="entry name" value="Citrate_lyase_beta/mcl1/mcl2"/>
</dbReference>
<evidence type="ECO:0000256" key="3">
    <source>
        <dbReference type="ARBA" id="ARBA00022842"/>
    </source>
</evidence>
<organism evidence="5">
    <name type="scientific">marine metagenome</name>
    <dbReference type="NCBI Taxonomy" id="408172"/>
    <lineage>
        <taxon>unclassified sequences</taxon>
        <taxon>metagenomes</taxon>
        <taxon>ecological metagenomes</taxon>
    </lineage>
</organism>
<keyword evidence="3" id="KW-0460">Magnesium</keyword>
<dbReference type="PANTHER" id="PTHR32308:SF10">
    <property type="entry name" value="CITRATE LYASE SUBUNIT BETA"/>
    <property type="match status" value="1"/>
</dbReference>
<reference evidence="5" key="1">
    <citation type="submission" date="2018-05" db="EMBL/GenBank/DDBJ databases">
        <authorList>
            <person name="Lanie J.A."/>
            <person name="Ng W.-L."/>
            <person name="Kazmierczak K.M."/>
            <person name="Andrzejewski T.M."/>
            <person name="Davidsen T.M."/>
            <person name="Wayne K.J."/>
            <person name="Tettelin H."/>
            <person name="Glass J.I."/>
            <person name="Rusch D."/>
            <person name="Podicherti R."/>
            <person name="Tsui H.-C.T."/>
            <person name="Winkler M.E."/>
        </authorList>
    </citation>
    <scope>NUCLEOTIDE SEQUENCE</scope>
</reference>
<evidence type="ECO:0000313" key="5">
    <source>
        <dbReference type="EMBL" id="SVD30785.1"/>
    </source>
</evidence>
<keyword evidence="2" id="KW-0479">Metal-binding</keyword>
<name>A0A382UA77_9ZZZZ</name>
<dbReference type="InterPro" id="IPR040442">
    <property type="entry name" value="Pyrv_kinase-like_dom_sf"/>
</dbReference>
<dbReference type="EMBL" id="UINC01142449">
    <property type="protein sequence ID" value="SVD30785.1"/>
    <property type="molecule type" value="Genomic_DNA"/>
</dbReference>
<dbReference type="GO" id="GO:0006107">
    <property type="term" value="P:oxaloacetate metabolic process"/>
    <property type="evidence" value="ECO:0007669"/>
    <property type="project" value="TreeGrafter"/>
</dbReference>
<dbReference type="AlphaFoldDB" id="A0A382UA77"/>